<keyword evidence="4" id="KW-1185">Reference proteome</keyword>
<name>A0AAV7RFW1_PLEWA</name>
<evidence type="ECO:0000256" key="1">
    <source>
        <dbReference type="SAM" id="MobiDB-lite"/>
    </source>
</evidence>
<proteinExistence type="predicted"/>
<dbReference type="InterPro" id="IPR028002">
    <property type="entry name" value="Myb_DNA-bind_5"/>
</dbReference>
<reference evidence="3" key="1">
    <citation type="journal article" date="2022" name="bioRxiv">
        <title>Sequencing and chromosome-scale assembly of the giantPleurodeles waltlgenome.</title>
        <authorList>
            <person name="Brown T."/>
            <person name="Elewa A."/>
            <person name="Iarovenko S."/>
            <person name="Subramanian E."/>
            <person name="Araus A.J."/>
            <person name="Petzold A."/>
            <person name="Susuki M."/>
            <person name="Suzuki K.-i.T."/>
            <person name="Hayashi T."/>
            <person name="Toyoda A."/>
            <person name="Oliveira C."/>
            <person name="Osipova E."/>
            <person name="Leigh N.D."/>
            <person name="Simon A."/>
            <person name="Yun M.H."/>
        </authorList>
    </citation>
    <scope>NUCLEOTIDE SEQUENCE</scope>
    <source>
        <strain evidence="3">20211129_DDA</strain>
        <tissue evidence="3">Liver</tissue>
    </source>
</reference>
<dbReference type="AlphaFoldDB" id="A0AAV7RFW1"/>
<dbReference type="GO" id="GO:0005634">
    <property type="term" value="C:nucleus"/>
    <property type="evidence" value="ECO:0007669"/>
    <property type="project" value="TreeGrafter"/>
</dbReference>
<sequence length="412" mass="43222">MARVTGERTPAFTGVEVEKLVDRVLPQYRMLYGPPDQKVSAYQKKSIWRAIAKEMRTLGVYGRWSTHCCKRWEDLRHRARNSAEAQLGMASQRGRGARRTRTPLMFRILAVAYKELDGHLRASQQPLGVLHIGLIRTQARTSDTKCTATVVLAASAGGRGFREPAITTYNVPAPAAKGKDKEAPTAVKGKEAPPAVKGKEAPLAAKVMDKEPPQAGKGKGPAPAGRKFRRPGAGTESEPPTPTMAVQPSKAEGEGLEPPPTTGILDTSTATSISARSSGSSPSGQPSEAAGMGLSLLSPLPAPPAAPVGSRPRLQGTGRRPPTIASTTSSPSEQPSEAAGEGQEPPPTTASTASSPSGQLSMAAGDRQEPPLTTGIPDTSPATATTEQPSPAVCRPASMDCSASWSMYILWV</sequence>
<dbReference type="PANTHER" id="PTHR23098">
    <property type="entry name" value="AGAP001331-PA-RELATED"/>
    <property type="match status" value="1"/>
</dbReference>
<evidence type="ECO:0000313" key="3">
    <source>
        <dbReference type="EMBL" id="KAJ1150863.1"/>
    </source>
</evidence>
<evidence type="ECO:0000313" key="4">
    <source>
        <dbReference type="Proteomes" id="UP001066276"/>
    </source>
</evidence>
<accession>A0AAV7RFW1</accession>
<feature type="compositionally biased region" description="Low complexity" evidence="1">
    <location>
        <begin position="321"/>
        <end position="338"/>
    </location>
</feature>
<dbReference type="PANTHER" id="PTHR23098:SF16">
    <property type="entry name" value="REGULATORY PROTEIN ZESTE"/>
    <property type="match status" value="1"/>
</dbReference>
<gene>
    <name evidence="3" type="ORF">NDU88_003651</name>
</gene>
<feature type="compositionally biased region" description="Polar residues" evidence="1">
    <location>
        <begin position="376"/>
        <end position="389"/>
    </location>
</feature>
<dbReference type="Proteomes" id="UP001066276">
    <property type="component" value="Chromosome 5"/>
</dbReference>
<comment type="caution">
    <text evidence="3">The sequence shown here is derived from an EMBL/GenBank/DDBJ whole genome shotgun (WGS) entry which is preliminary data.</text>
</comment>
<feature type="compositionally biased region" description="Basic and acidic residues" evidence="1">
    <location>
        <begin position="177"/>
        <end position="191"/>
    </location>
</feature>
<feature type="region of interest" description="Disordered" evidence="1">
    <location>
        <begin position="172"/>
        <end position="398"/>
    </location>
</feature>
<dbReference type="EMBL" id="JANPWB010000009">
    <property type="protein sequence ID" value="KAJ1150863.1"/>
    <property type="molecule type" value="Genomic_DNA"/>
</dbReference>
<dbReference type="Pfam" id="PF13873">
    <property type="entry name" value="Myb_DNA-bind_5"/>
    <property type="match status" value="1"/>
</dbReference>
<feature type="compositionally biased region" description="Low complexity" evidence="1">
    <location>
        <begin position="213"/>
        <end position="225"/>
    </location>
</feature>
<evidence type="ECO:0000259" key="2">
    <source>
        <dbReference type="Pfam" id="PF13873"/>
    </source>
</evidence>
<organism evidence="3 4">
    <name type="scientific">Pleurodeles waltl</name>
    <name type="common">Iberian ribbed newt</name>
    <dbReference type="NCBI Taxonomy" id="8319"/>
    <lineage>
        <taxon>Eukaryota</taxon>
        <taxon>Metazoa</taxon>
        <taxon>Chordata</taxon>
        <taxon>Craniata</taxon>
        <taxon>Vertebrata</taxon>
        <taxon>Euteleostomi</taxon>
        <taxon>Amphibia</taxon>
        <taxon>Batrachia</taxon>
        <taxon>Caudata</taxon>
        <taxon>Salamandroidea</taxon>
        <taxon>Salamandridae</taxon>
        <taxon>Pleurodelinae</taxon>
        <taxon>Pleurodeles</taxon>
    </lineage>
</organism>
<feature type="compositionally biased region" description="Low complexity" evidence="1">
    <location>
        <begin position="267"/>
        <end position="299"/>
    </location>
</feature>
<protein>
    <recommendedName>
        <fullName evidence="2">Myb/SANT-like DNA-binding domain-containing protein</fullName>
    </recommendedName>
</protein>
<feature type="domain" description="Myb/SANT-like DNA-binding" evidence="2">
    <location>
        <begin position="8"/>
        <end position="81"/>
    </location>
</feature>